<name>A0ABS2L110_9MICO</name>
<gene>
    <name evidence="2" type="ORF">JOE66_000393</name>
</gene>
<keyword evidence="3" id="KW-1185">Reference proteome</keyword>
<dbReference type="PANTHER" id="PTHR43319:SF3">
    <property type="entry name" value="BETA-LACTAMASE-RELATED DOMAIN-CONTAINING PROTEIN"/>
    <property type="match status" value="1"/>
</dbReference>
<dbReference type="SUPFAM" id="SSF56601">
    <property type="entry name" value="beta-lactamase/transpeptidase-like"/>
    <property type="match status" value="1"/>
</dbReference>
<dbReference type="InterPro" id="IPR052907">
    <property type="entry name" value="Beta-lactamase/esterase"/>
</dbReference>
<organism evidence="2 3">
    <name type="scientific">Subtercola frigoramans</name>
    <dbReference type="NCBI Taxonomy" id="120298"/>
    <lineage>
        <taxon>Bacteria</taxon>
        <taxon>Bacillati</taxon>
        <taxon>Actinomycetota</taxon>
        <taxon>Actinomycetes</taxon>
        <taxon>Micrococcales</taxon>
        <taxon>Microbacteriaceae</taxon>
        <taxon>Subtercola</taxon>
    </lineage>
</organism>
<dbReference type="Gene3D" id="3.40.710.10">
    <property type="entry name" value="DD-peptidase/beta-lactamase superfamily"/>
    <property type="match status" value="1"/>
</dbReference>
<dbReference type="RefSeq" id="WP_205106462.1">
    <property type="nucleotide sequence ID" value="NZ_BAAAHT010000018.1"/>
</dbReference>
<dbReference type="InterPro" id="IPR012338">
    <property type="entry name" value="Beta-lactam/transpept-like"/>
</dbReference>
<reference evidence="2 3" key="1">
    <citation type="submission" date="2021-01" db="EMBL/GenBank/DDBJ databases">
        <title>Sequencing the genomes of 1000 actinobacteria strains.</title>
        <authorList>
            <person name="Klenk H.-P."/>
        </authorList>
    </citation>
    <scope>NUCLEOTIDE SEQUENCE [LARGE SCALE GENOMIC DNA]</scope>
    <source>
        <strain evidence="2 3">DSM 13057</strain>
    </source>
</reference>
<evidence type="ECO:0000313" key="3">
    <source>
        <dbReference type="Proteomes" id="UP000776164"/>
    </source>
</evidence>
<dbReference type="Proteomes" id="UP000776164">
    <property type="component" value="Unassembled WGS sequence"/>
</dbReference>
<dbReference type="Pfam" id="PF00144">
    <property type="entry name" value="Beta-lactamase"/>
    <property type="match status" value="1"/>
</dbReference>
<comment type="caution">
    <text evidence="2">The sequence shown here is derived from an EMBL/GenBank/DDBJ whole genome shotgun (WGS) entry which is preliminary data.</text>
</comment>
<dbReference type="EMBL" id="JAFBBU010000001">
    <property type="protein sequence ID" value="MBM7470759.1"/>
    <property type="molecule type" value="Genomic_DNA"/>
</dbReference>
<proteinExistence type="predicted"/>
<evidence type="ECO:0000259" key="1">
    <source>
        <dbReference type="Pfam" id="PF00144"/>
    </source>
</evidence>
<protein>
    <submittedName>
        <fullName evidence="2">CubicO group peptidase (Beta-lactamase class C family)</fullName>
    </submittedName>
</protein>
<dbReference type="InterPro" id="IPR001466">
    <property type="entry name" value="Beta-lactam-related"/>
</dbReference>
<evidence type="ECO:0000313" key="2">
    <source>
        <dbReference type="EMBL" id="MBM7470759.1"/>
    </source>
</evidence>
<accession>A0ABS2L110</accession>
<sequence>MSSRNTADDRLSIGLVETGFESVRNALDAMLLSDPQFSAQVTAIWRGHTVVDLVGGPDLAENSVTGVFSATKGVAAAVIGLLLQRGFFELDKPVASYWPEFAARDKAQITVRQVLSHRAGLVGIDERFAVDELIDSSRAAAKLAETAPQWQPGATHGYHGITIGIFMEELTRRLTGRSLQEIYESEIRAPRGIDFYLGLPESEEPRFREVLPPAPSPTEAAELSARAPATDSIQALAFNVFHGELAPTAGEMGPNNRRMRASGFSSINGIGSARGLAGVYGAVLGGPNAKPLLSEDTIEQMSREQSVGADRVLVLPTSFAIVYMKPNPRLEFGSYRAFGHDGAGGVIAFADPIHELAFGYVPMPMQLPGGADPKGVELSRLVRACIRRLR</sequence>
<feature type="domain" description="Beta-lactamase-related" evidence="1">
    <location>
        <begin position="39"/>
        <end position="361"/>
    </location>
</feature>
<dbReference type="PANTHER" id="PTHR43319">
    <property type="entry name" value="BETA-LACTAMASE-RELATED"/>
    <property type="match status" value="1"/>
</dbReference>